<dbReference type="PANTHER" id="PTHR11439">
    <property type="entry name" value="GAG-POL-RELATED RETROTRANSPOSON"/>
    <property type="match status" value="1"/>
</dbReference>
<proteinExistence type="predicted"/>
<organism evidence="1 2">
    <name type="scientific">Vitis vinifera</name>
    <name type="common">Grape</name>
    <dbReference type="NCBI Taxonomy" id="29760"/>
    <lineage>
        <taxon>Eukaryota</taxon>
        <taxon>Viridiplantae</taxon>
        <taxon>Streptophyta</taxon>
        <taxon>Embryophyta</taxon>
        <taxon>Tracheophyta</taxon>
        <taxon>Spermatophyta</taxon>
        <taxon>Magnoliopsida</taxon>
        <taxon>eudicotyledons</taxon>
        <taxon>Gunneridae</taxon>
        <taxon>Pentapetalae</taxon>
        <taxon>rosids</taxon>
        <taxon>Vitales</taxon>
        <taxon>Vitaceae</taxon>
        <taxon>Viteae</taxon>
        <taxon>Vitis</taxon>
    </lineage>
</organism>
<dbReference type="PANTHER" id="PTHR11439:SF440">
    <property type="entry name" value="INTEGRASE CATALYTIC DOMAIN-CONTAINING PROTEIN"/>
    <property type="match status" value="1"/>
</dbReference>
<gene>
    <name evidence="1" type="primary">RE1_3146</name>
    <name evidence="1" type="ORF">CK203_104749</name>
</gene>
<accession>A0A438E2A4</accession>
<dbReference type="Proteomes" id="UP000288805">
    <property type="component" value="Unassembled WGS sequence"/>
</dbReference>
<evidence type="ECO:0000313" key="2">
    <source>
        <dbReference type="Proteomes" id="UP000288805"/>
    </source>
</evidence>
<evidence type="ECO:0000313" key="1">
    <source>
        <dbReference type="EMBL" id="RVW41851.1"/>
    </source>
</evidence>
<comment type="caution">
    <text evidence="1">The sequence shown here is derived from an EMBL/GenBank/DDBJ whole genome shotgun (WGS) entry which is preliminary data.</text>
</comment>
<dbReference type="CDD" id="cd09272">
    <property type="entry name" value="RNase_HI_RT_Ty1"/>
    <property type="match status" value="1"/>
</dbReference>
<name>A0A438E2A4_VITVI</name>
<protein>
    <submittedName>
        <fullName evidence="1">Retrovirus-related Pol polyprotein from transposon RE1</fullName>
    </submittedName>
</protein>
<dbReference type="AlphaFoldDB" id="A0A438E2A4"/>
<reference evidence="1 2" key="1">
    <citation type="journal article" date="2018" name="PLoS Genet.">
        <title>Population sequencing reveals clonal diversity and ancestral inbreeding in the grapevine cultivar Chardonnay.</title>
        <authorList>
            <person name="Roach M.J."/>
            <person name="Johnson D.L."/>
            <person name="Bohlmann J."/>
            <person name="van Vuuren H.J."/>
            <person name="Jones S.J."/>
            <person name="Pretorius I.S."/>
            <person name="Schmidt S.A."/>
            <person name="Borneman A.R."/>
        </authorList>
    </citation>
    <scope>NUCLEOTIDE SEQUENCE [LARGE SCALE GENOMIC DNA]</scope>
    <source>
        <strain evidence="2">cv. Chardonnay</strain>
        <tissue evidence="1">Leaf</tissue>
    </source>
</reference>
<sequence length="154" mass="17964">MVSQFMHSPLECHVDAILRILRYLNPTPRKSLLFSKNNYFRVEAYTNVDWAGSIIDRRSTSRYCIFVGGNLVTWRSKKQHVVAWSSAEAKFRAMALGMWLKGLLRELQVNLMNPMRLYCDNKAAISIAHNQYNMIELNMLRLIDISLKKRLLVD</sequence>
<dbReference type="EMBL" id="QGNW01001423">
    <property type="protein sequence ID" value="RVW41851.1"/>
    <property type="molecule type" value="Genomic_DNA"/>
</dbReference>